<dbReference type="SUPFAM" id="SSF48317">
    <property type="entry name" value="Acid phosphatase/Vanadium-dependent haloperoxidase"/>
    <property type="match status" value="1"/>
</dbReference>
<evidence type="ECO:0000256" key="1">
    <source>
        <dbReference type="SAM" id="Phobius"/>
    </source>
</evidence>
<feature type="domain" description="Phosphatidic acid phosphatase type 2/haloperoxidase" evidence="2">
    <location>
        <begin position="121"/>
        <end position="232"/>
    </location>
</feature>
<feature type="transmembrane region" description="Helical" evidence="1">
    <location>
        <begin position="95"/>
        <end position="112"/>
    </location>
</feature>
<keyword evidence="1" id="KW-0472">Membrane</keyword>
<accession>A0A2W4Z4T7</accession>
<feature type="transmembrane region" description="Helical" evidence="1">
    <location>
        <begin position="217"/>
        <end position="235"/>
    </location>
</feature>
<organism evidence="3 4">
    <name type="scientific">Phormidesmis priestleyi</name>
    <dbReference type="NCBI Taxonomy" id="268141"/>
    <lineage>
        <taxon>Bacteria</taxon>
        <taxon>Bacillati</taxon>
        <taxon>Cyanobacteriota</taxon>
        <taxon>Cyanophyceae</taxon>
        <taxon>Leptolyngbyales</taxon>
        <taxon>Leptolyngbyaceae</taxon>
        <taxon>Phormidesmis</taxon>
    </lineage>
</organism>
<dbReference type="SMART" id="SM00014">
    <property type="entry name" value="acidPPc"/>
    <property type="match status" value="1"/>
</dbReference>
<dbReference type="Proteomes" id="UP000249794">
    <property type="component" value="Unassembled WGS sequence"/>
</dbReference>
<dbReference type="AlphaFoldDB" id="A0A2W4Z4T7"/>
<reference evidence="3 4" key="2">
    <citation type="submission" date="2018-06" db="EMBL/GenBank/DDBJ databases">
        <title>Metagenomic assembly of (sub)arctic Cyanobacteria and their associated microbiome from non-axenic cultures.</title>
        <authorList>
            <person name="Baurain D."/>
        </authorList>
    </citation>
    <scope>NUCLEOTIDE SEQUENCE [LARGE SCALE GENOMIC DNA]</scope>
    <source>
        <strain evidence="3">ULC027bin1</strain>
    </source>
</reference>
<feature type="transmembrane region" description="Helical" evidence="1">
    <location>
        <begin position="34"/>
        <end position="53"/>
    </location>
</feature>
<gene>
    <name evidence="3" type="ORF">DCF15_12800</name>
</gene>
<proteinExistence type="predicted"/>
<feature type="transmembrane region" description="Helical" evidence="1">
    <location>
        <begin position="119"/>
        <end position="139"/>
    </location>
</feature>
<name>A0A2W4Z4T7_9CYAN</name>
<keyword evidence="1" id="KW-1133">Transmembrane helix</keyword>
<dbReference type="Pfam" id="PF01569">
    <property type="entry name" value="PAP2"/>
    <property type="match status" value="1"/>
</dbReference>
<evidence type="ECO:0000259" key="2">
    <source>
        <dbReference type="SMART" id="SM00014"/>
    </source>
</evidence>
<feature type="transmembrane region" description="Helical" evidence="1">
    <location>
        <begin position="159"/>
        <end position="179"/>
    </location>
</feature>
<keyword evidence="1" id="KW-0812">Transmembrane</keyword>
<dbReference type="InterPro" id="IPR000326">
    <property type="entry name" value="PAP2/HPO"/>
</dbReference>
<sequence length="251" mass="28187">MRKSKTVVPRGIGAIAYRFKQASRALPAKAWSQWWKTLAVGLGISALSVYIMTRLAMRWETQGLQAWDEKWLLIMRNYSPLSFNQGITWQSPGNLVGMLPVFFTLTALTAWFKKPLIAATVVVTYLGQFALVWISWGMWSRDRPNLIANGIAAPSLHSFPSGHVVVVMTVYGLIFYLWFRTSRSGLEKLFAIAFATLWISLISLSRLALGAHWPSDIIAGFITGTLWLITVTTALEKATRICQKNHPKKLS</sequence>
<evidence type="ECO:0000313" key="4">
    <source>
        <dbReference type="Proteomes" id="UP000249794"/>
    </source>
</evidence>
<feature type="transmembrane region" description="Helical" evidence="1">
    <location>
        <begin position="191"/>
        <end position="211"/>
    </location>
</feature>
<comment type="caution">
    <text evidence="3">The sequence shown here is derived from an EMBL/GenBank/DDBJ whole genome shotgun (WGS) entry which is preliminary data.</text>
</comment>
<dbReference type="PANTHER" id="PTHR14969:SF13">
    <property type="entry name" value="AT30094P"/>
    <property type="match status" value="1"/>
</dbReference>
<dbReference type="PANTHER" id="PTHR14969">
    <property type="entry name" value="SPHINGOSINE-1-PHOSPHATE PHOSPHOHYDROLASE"/>
    <property type="match status" value="1"/>
</dbReference>
<dbReference type="InterPro" id="IPR036938">
    <property type="entry name" value="PAP2/HPO_sf"/>
</dbReference>
<evidence type="ECO:0000313" key="3">
    <source>
        <dbReference type="EMBL" id="PZO53315.1"/>
    </source>
</evidence>
<protein>
    <submittedName>
        <fullName evidence="3">Phosphatidic acid phosphatase</fullName>
    </submittedName>
</protein>
<reference evidence="4" key="1">
    <citation type="submission" date="2018-04" db="EMBL/GenBank/DDBJ databases">
        <authorList>
            <person name="Cornet L."/>
        </authorList>
    </citation>
    <scope>NUCLEOTIDE SEQUENCE [LARGE SCALE GENOMIC DNA]</scope>
</reference>
<dbReference type="EMBL" id="QBMP01000131">
    <property type="protein sequence ID" value="PZO53315.1"/>
    <property type="molecule type" value="Genomic_DNA"/>
</dbReference>
<dbReference type="Gene3D" id="1.20.144.10">
    <property type="entry name" value="Phosphatidic acid phosphatase type 2/haloperoxidase"/>
    <property type="match status" value="1"/>
</dbReference>